<protein>
    <submittedName>
        <fullName evidence="2">Complex I NDUFA9 subunit family protein</fullName>
    </submittedName>
</protein>
<dbReference type="PANTHER" id="PTHR12126">
    <property type="entry name" value="NADH-UBIQUINONE OXIDOREDUCTASE 39 KDA SUBUNIT-RELATED"/>
    <property type="match status" value="1"/>
</dbReference>
<dbReference type="Pfam" id="PF01370">
    <property type="entry name" value="Epimerase"/>
    <property type="match status" value="1"/>
</dbReference>
<dbReference type="EMBL" id="JBHRSV010000008">
    <property type="protein sequence ID" value="MFC2925750.1"/>
    <property type="molecule type" value="Genomic_DNA"/>
</dbReference>
<dbReference type="PANTHER" id="PTHR12126:SF11">
    <property type="entry name" value="NADH DEHYDROGENASE [UBIQUINONE] 1 ALPHA SUBCOMPLEX SUBUNIT 9, MITOCHONDRIAL"/>
    <property type="match status" value="1"/>
</dbReference>
<dbReference type="InterPro" id="IPR051207">
    <property type="entry name" value="ComplexI_NDUFA9_subunit"/>
</dbReference>
<evidence type="ECO:0000259" key="1">
    <source>
        <dbReference type="Pfam" id="PF01370"/>
    </source>
</evidence>
<keyword evidence="3" id="KW-1185">Reference proteome</keyword>
<sequence length="324" mass="34738">MLRDELVTVFGGSGFVGKYVVRELARRGYRIRVATRRPHLAHELKVMGVVGQVQLVQANLRVEASVDRAVEGASAVVNLVGVLAEGGRQTFSRLHSMGAETVARAAAKAGAKRFIQISAIGADQDSDSRYAATKGEGEALVKAAFKTATILRPSIIFGTEDAFFNRFAGMASLPFVMALPLIGGGKTRFQPVWAGDVADAVANAIQTPATAGKTYELGGPKVYSFKELMEFILTTIDRKRFLIPVPFPIASALGLMGELSSIIPLVDPFLTRDQVTQLKSDNVVAPRAKGIEDLGVTPQTVEAIVPAYLVPFRDKGQFHQRAAG</sequence>
<name>A0ABV6ZWC9_9PROT</name>
<dbReference type="InterPro" id="IPR001509">
    <property type="entry name" value="Epimerase_deHydtase"/>
</dbReference>
<proteinExistence type="predicted"/>
<evidence type="ECO:0000313" key="2">
    <source>
        <dbReference type="EMBL" id="MFC2925750.1"/>
    </source>
</evidence>
<reference evidence="3" key="1">
    <citation type="journal article" date="2019" name="Int. J. Syst. Evol. Microbiol.">
        <title>The Global Catalogue of Microorganisms (GCM) 10K type strain sequencing project: providing services to taxonomists for standard genome sequencing and annotation.</title>
        <authorList>
            <consortium name="The Broad Institute Genomics Platform"/>
            <consortium name="The Broad Institute Genome Sequencing Center for Infectious Disease"/>
            <person name="Wu L."/>
            <person name="Ma J."/>
        </authorList>
    </citation>
    <scope>NUCLEOTIDE SEQUENCE [LARGE SCALE GENOMIC DNA]</scope>
    <source>
        <strain evidence="3">KCTC 52487</strain>
    </source>
</reference>
<dbReference type="RefSeq" id="WP_343165504.1">
    <property type="nucleotide sequence ID" value="NZ_JBHRSV010000008.1"/>
</dbReference>
<feature type="domain" description="NAD-dependent epimerase/dehydratase" evidence="1">
    <location>
        <begin position="7"/>
        <end position="218"/>
    </location>
</feature>
<accession>A0ABV6ZWC9</accession>
<organism evidence="2 3">
    <name type="scientific">Hyphobacterium vulgare</name>
    <dbReference type="NCBI Taxonomy" id="1736751"/>
    <lineage>
        <taxon>Bacteria</taxon>
        <taxon>Pseudomonadati</taxon>
        <taxon>Pseudomonadota</taxon>
        <taxon>Alphaproteobacteria</taxon>
        <taxon>Maricaulales</taxon>
        <taxon>Maricaulaceae</taxon>
        <taxon>Hyphobacterium</taxon>
    </lineage>
</organism>
<dbReference type="Gene3D" id="3.40.50.720">
    <property type="entry name" value="NAD(P)-binding Rossmann-like Domain"/>
    <property type="match status" value="1"/>
</dbReference>
<dbReference type="SUPFAM" id="SSF51735">
    <property type="entry name" value="NAD(P)-binding Rossmann-fold domains"/>
    <property type="match status" value="1"/>
</dbReference>
<gene>
    <name evidence="2" type="ORF">ACFOOR_06495</name>
</gene>
<dbReference type="InterPro" id="IPR036291">
    <property type="entry name" value="NAD(P)-bd_dom_sf"/>
</dbReference>
<dbReference type="Proteomes" id="UP001595379">
    <property type="component" value="Unassembled WGS sequence"/>
</dbReference>
<dbReference type="CDD" id="cd05271">
    <property type="entry name" value="NDUFA9_like_SDR_a"/>
    <property type="match status" value="1"/>
</dbReference>
<evidence type="ECO:0000313" key="3">
    <source>
        <dbReference type="Proteomes" id="UP001595379"/>
    </source>
</evidence>
<comment type="caution">
    <text evidence="2">The sequence shown here is derived from an EMBL/GenBank/DDBJ whole genome shotgun (WGS) entry which is preliminary data.</text>
</comment>